<organism evidence="2">
    <name type="scientific">Lentimicrobium saccharophilum</name>
    <dbReference type="NCBI Taxonomy" id="1678841"/>
    <lineage>
        <taxon>Bacteria</taxon>
        <taxon>Pseudomonadati</taxon>
        <taxon>Bacteroidota</taxon>
        <taxon>Bacteroidia</taxon>
        <taxon>Bacteroidales</taxon>
        <taxon>Lentimicrobiaceae</taxon>
        <taxon>Lentimicrobium</taxon>
    </lineage>
</organism>
<gene>
    <name evidence="2" type="ORF">TBC1_12518</name>
</gene>
<keyword evidence="3" id="KW-1185">Reference proteome</keyword>
<evidence type="ECO:0000313" key="3">
    <source>
        <dbReference type="Proteomes" id="UP000053091"/>
    </source>
</evidence>
<keyword evidence="1" id="KW-1133">Transmembrane helix</keyword>
<dbReference type="RefSeq" id="WP_062044445.1">
    <property type="nucleotide sequence ID" value="NZ_DF968183.1"/>
</dbReference>
<accession>A0A0S7C6D8</accession>
<feature type="transmembrane region" description="Helical" evidence="1">
    <location>
        <begin position="120"/>
        <end position="137"/>
    </location>
</feature>
<dbReference type="EMBL" id="DF968183">
    <property type="protein sequence ID" value="GAP44707.1"/>
    <property type="molecule type" value="Genomic_DNA"/>
</dbReference>
<dbReference type="PATRIC" id="fig|1678841.3.peg.3238"/>
<dbReference type="OrthoDB" id="1151358at2"/>
<protein>
    <submittedName>
        <fullName evidence="2">Uncharacterized protein</fullName>
    </submittedName>
</protein>
<dbReference type="STRING" id="1678841.TBC1_12518"/>
<feature type="transmembrane region" description="Helical" evidence="1">
    <location>
        <begin position="95"/>
        <end position="114"/>
    </location>
</feature>
<feature type="transmembrane region" description="Helical" evidence="1">
    <location>
        <begin position="15"/>
        <end position="36"/>
    </location>
</feature>
<evidence type="ECO:0000313" key="2">
    <source>
        <dbReference type="EMBL" id="GAP44707.1"/>
    </source>
</evidence>
<dbReference type="AlphaFoldDB" id="A0A0S7C6D8"/>
<dbReference type="Proteomes" id="UP000053091">
    <property type="component" value="Unassembled WGS sequence"/>
</dbReference>
<evidence type="ECO:0000256" key="1">
    <source>
        <dbReference type="SAM" id="Phobius"/>
    </source>
</evidence>
<sequence>MHNTHYFKDFQKTMAILFFAMLAGQVFFALVSLWLVSSGAFEATPALRNPFLMIVPLFVFGGFIAGNYLGRRLLLKAQEAEAPEEKLNNYRSSMLMRYALLEGPSLMSIIAFLLTGERLFLGFTGMILFYFVTLYPSPTRISNDLEIPDEER</sequence>
<proteinExistence type="predicted"/>
<feature type="transmembrane region" description="Helical" evidence="1">
    <location>
        <begin position="51"/>
        <end position="69"/>
    </location>
</feature>
<name>A0A0S7C6D8_9BACT</name>
<keyword evidence="1" id="KW-0472">Membrane</keyword>
<keyword evidence="1" id="KW-0812">Transmembrane</keyword>
<reference evidence="2" key="1">
    <citation type="journal article" date="2015" name="Genome Announc.">
        <title>Draft Genome Sequence of Bacteroidales Strain TBC1, a Novel Isolate from a Methanogenic Wastewater Treatment System.</title>
        <authorList>
            <person name="Tourlousse D.M."/>
            <person name="Matsuura N."/>
            <person name="Sun L."/>
            <person name="Toyonaga M."/>
            <person name="Kuroda K."/>
            <person name="Ohashi A."/>
            <person name="Cruz R."/>
            <person name="Yamaguchi T."/>
            <person name="Sekiguchi Y."/>
        </authorList>
    </citation>
    <scope>NUCLEOTIDE SEQUENCE [LARGE SCALE GENOMIC DNA]</scope>
    <source>
        <strain evidence="2">TBC1</strain>
    </source>
</reference>